<reference evidence="3" key="1">
    <citation type="submission" date="2015-09" db="EMBL/GenBank/DDBJ databases">
        <authorList>
            <person name="Sai Rama Sridatta P."/>
        </authorList>
    </citation>
    <scope>NUCLEOTIDE SEQUENCE [LARGE SCALE GENOMIC DNA]</scope>
</reference>
<protein>
    <submittedName>
        <fullName evidence="2">Uncharacterized protein</fullName>
    </submittedName>
</protein>
<dbReference type="Proteomes" id="UP000314980">
    <property type="component" value="Unassembled WGS sequence"/>
</dbReference>
<keyword evidence="3" id="KW-1185">Reference proteome</keyword>
<dbReference type="PROSITE" id="PS51257">
    <property type="entry name" value="PROKAR_LIPOPROTEIN"/>
    <property type="match status" value="1"/>
</dbReference>
<reference evidence="2" key="2">
    <citation type="submission" date="2025-08" db="UniProtKB">
        <authorList>
            <consortium name="Ensembl"/>
        </authorList>
    </citation>
    <scope>IDENTIFICATION</scope>
</reference>
<organism evidence="2 3">
    <name type="scientific">Lates calcarifer</name>
    <name type="common">Barramundi</name>
    <name type="synonym">Holocentrus calcarifer</name>
    <dbReference type="NCBI Taxonomy" id="8187"/>
    <lineage>
        <taxon>Eukaryota</taxon>
        <taxon>Metazoa</taxon>
        <taxon>Chordata</taxon>
        <taxon>Craniata</taxon>
        <taxon>Vertebrata</taxon>
        <taxon>Euteleostomi</taxon>
        <taxon>Actinopterygii</taxon>
        <taxon>Neopterygii</taxon>
        <taxon>Teleostei</taxon>
        <taxon>Neoteleostei</taxon>
        <taxon>Acanthomorphata</taxon>
        <taxon>Carangaria</taxon>
        <taxon>Carangaria incertae sedis</taxon>
        <taxon>Centropomidae</taxon>
        <taxon>Lates</taxon>
    </lineage>
</organism>
<evidence type="ECO:0000256" key="1">
    <source>
        <dbReference type="SAM" id="MobiDB-lite"/>
    </source>
</evidence>
<reference evidence="2" key="3">
    <citation type="submission" date="2025-09" db="UniProtKB">
        <authorList>
            <consortium name="Ensembl"/>
        </authorList>
    </citation>
    <scope>IDENTIFICATION</scope>
</reference>
<evidence type="ECO:0000313" key="2">
    <source>
        <dbReference type="Ensembl" id="ENSLCAP00010031789.1"/>
    </source>
</evidence>
<name>A0A4W6E052_LATCA</name>
<sequence>MFPRVTRNRMMRKGKRKSATFYLVAGFILACYLAPTIDCYRLKKTGRREGRNEAKAAKTIGVQEGKIVFGRVFEKGSGPESQVVDGTSKASSNTSVEDETAYQADFAGWSKGQAHDANSKEASWKRMVPSLQCGRDQMKFRAMGPGASQFAVEQANAAPLPLSQVPSTCGYNMQRNSLALLMLVPYDGCNMVQEGGSYMLQMRWQGIPVSLWCPKPAAPDPMPADPQMPSKSPDVSNPKIPPPYFFPHYMHYQYPSVVVPEPTTATTTTTTKKPEMPKFPQYPSYFPPLYPYFPAPLPVTAATPTTTTTAKPAATAPPPAFRPFYPPFFPPFPWPLPGHPPATIAATTTQTTTPKPTTKPQVPQFPPYMPMPFYPPYPPYPIFPPYPHLPTTKPKTTTTPPTTTTTEKTNPVLTPAPSHHHPHFHPHVHLPYPFMPFPPPSG</sequence>
<dbReference type="AlphaFoldDB" id="A0A4W6E052"/>
<dbReference type="Ensembl" id="ENSLCAT00010032514.1">
    <property type="protein sequence ID" value="ENSLCAP00010031789.1"/>
    <property type="gene ID" value="ENSLCAG00010014942.1"/>
</dbReference>
<feature type="region of interest" description="Disordered" evidence="1">
    <location>
        <begin position="390"/>
        <end position="409"/>
    </location>
</feature>
<dbReference type="GeneTree" id="ENSGT00940000174824"/>
<dbReference type="InParanoid" id="A0A4W6E052"/>
<dbReference type="STRING" id="8187.ENSLCAP00010031789"/>
<evidence type="ECO:0000313" key="3">
    <source>
        <dbReference type="Proteomes" id="UP000314980"/>
    </source>
</evidence>
<proteinExistence type="predicted"/>
<accession>A0A4W6E052</accession>